<evidence type="ECO:0000313" key="1">
    <source>
        <dbReference type="EMBL" id="NEC84767.1"/>
    </source>
</evidence>
<sequence>MPARFVGGVVFGEWLVDGWDLAVVTGQKADVDDELAAALYEDIVGKAEMARRYGVYGPEVAVPADAPLFVRALGLAGRDPSWRRQG</sequence>
<organism evidence="1">
    <name type="scientific">Streptomyces sp. SID12501</name>
    <dbReference type="NCBI Taxonomy" id="2706042"/>
    <lineage>
        <taxon>Bacteria</taxon>
        <taxon>Bacillati</taxon>
        <taxon>Actinomycetota</taxon>
        <taxon>Actinomycetes</taxon>
        <taxon>Kitasatosporales</taxon>
        <taxon>Streptomycetaceae</taxon>
        <taxon>Streptomyces</taxon>
    </lineage>
</organism>
<protein>
    <submittedName>
        <fullName evidence="1">Uncharacterized protein</fullName>
    </submittedName>
</protein>
<name>A0A6B3BE92_9ACTN</name>
<comment type="caution">
    <text evidence="1">The sequence shown here is derived from an EMBL/GenBank/DDBJ whole genome shotgun (WGS) entry which is preliminary data.</text>
</comment>
<gene>
    <name evidence="1" type="ORF">G3I71_02550</name>
</gene>
<accession>A0A6B3BE92</accession>
<proteinExistence type="predicted"/>
<dbReference type="EMBL" id="JAAGLU010000002">
    <property type="protein sequence ID" value="NEC84767.1"/>
    <property type="molecule type" value="Genomic_DNA"/>
</dbReference>
<reference evidence="1" key="1">
    <citation type="submission" date="2020-01" db="EMBL/GenBank/DDBJ databases">
        <title>Insect and environment-associated Actinomycetes.</title>
        <authorList>
            <person name="Currrie C."/>
            <person name="Chevrette M."/>
            <person name="Carlson C."/>
            <person name="Stubbendieck R."/>
            <person name="Wendt-Pienkowski E."/>
        </authorList>
    </citation>
    <scope>NUCLEOTIDE SEQUENCE</scope>
    <source>
        <strain evidence="1">SID12501</strain>
    </source>
</reference>
<dbReference type="AlphaFoldDB" id="A0A6B3BE92"/>
<dbReference type="RefSeq" id="WP_164312216.1">
    <property type="nucleotide sequence ID" value="NZ_JAAGLU010000002.1"/>
</dbReference>